<keyword evidence="5 16" id="KW-0597">Phosphoprotein</keyword>
<dbReference type="PROSITE" id="PS50110">
    <property type="entry name" value="RESPONSE_REGULATORY"/>
    <property type="match status" value="1"/>
</dbReference>
<dbReference type="CDD" id="cd00009">
    <property type="entry name" value="AAA"/>
    <property type="match status" value="1"/>
</dbReference>
<feature type="modified residue" description="4-aspartylphosphate" evidence="16">
    <location>
        <position position="73"/>
    </location>
</feature>
<dbReference type="Gene3D" id="3.40.50.300">
    <property type="entry name" value="P-loop containing nucleotide triphosphate hydrolases"/>
    <property type="match status" value="1"/>
</dbReference>
<keyword evidence="8" id="KW-0902">Two-component regulatory system</keyword>
<dbReference type="Gene3D" id="1.10.8.60">
    <property type="match status" value="1"/>
</dbReference>
<evidence type="ECO:0000256" key="1">
    <source>
        <dbReference type="ARBA" id="ARBA00004496"/>
    </source>
</evidence>
<keyword evidence="6" id="KW-0547">Nucleotide-binding</keyword>
<evidence type="ECO:0000256" key="14">
    <source>
        <dbReference type="ARBA" id="ARBA00029881"/>
    </source>
</evidence>
<dbReference type="SUPFAM" id="SSF52172">
    <property type="entry name" value="CheY-like"/>
    <property type="match status" value="1"/>
</dbReference>
<dbReference type="SMART" id="SM00382">
    <property type="entry name" value="AAA"/>
    <property type="match status" value="1"/>
</dbReference>
<dbReference type="InterPro" id="IPR058031">
    <property type="entry name" value="AAA_lid_NorR"/>
</dbReference>
<keyword evidence="4" id="KW-0678">Repressor</keyword>
<dbReference type="Pfam" id="PF00072">
    <property type="entry name" value="Response_reg"/>
    <property type="match status" value="1"/>
</dbReference>
<dbReference type="SUPFAM" id="SSF52540">
    <property type="entry name" value="P-loop containing nucleoside triphosphate hydrolases"/>
    <property type="match status" value="1"/>
</dbReference>
<keyword evidence="10" id="KW-0238">DNA-binding</keyword>
<dbReference type="InterPro" id="IPR025662">
    <property type="entry name" value="Sigma_54_int_dom_ATP-bd_1"/>
</dbReference>
<evidence type="ECO:0000256" key="4">
    <source>
        <dbReference type="ARBA" id="ARBA00022491"/>
    </source>
</evidence>
<keyword evidence="9" id="KW-0805">Transcription regulation</keyword>
<dbReference type="PANTHER" id="PTHR32071">
    <property type="entry name" value="TRANSCRIPTIONAL REGULATORY PROTEIN"/>
    <property type="match status" value="1"/>
</dbReference>
<dbReference type="Proteomes" id="UP001319827">
    <property type="component" value="Chromosome"/>
</dbReference>
<accession>A0ABM8HY40</accession>
<evidence type="ECO:0000259" key="18">
    <source>
        <dbReference type="PROSITE" id="PS50110"/>
    </source>
</evidence>
<dbReference type="Pfam" id="PF02954">
    <property type="entry name" value="HTH_8"/>
    <property type="match status" value="1"/>
</dbReference>
<evidence type="ECO:0000256" key="5">
    <source>
        <dbReference type="ARBA" id="ARBA00022553"/>
    </source>
</evidence>
<feature type="domain" description="Sigma-54 factor interaction" evidence="17">
    <location>
        <begin position="163"/>
        <end position="392"/>
    </location>
</feature>
<keyword evidence="3" id="KW-0963">Cytoplasm</keyword>
<dbReference type="PROSITE" id="PS50045">
    <property type="entry name" value="SIGMA54_INTERACT_4"/>
    <property type="match status" value="1"/>
</dbReference>
<dbReference type="InterPro" id="IPR009057">
    <property type="entry name" value="Homeodomain-like_sf"/>
</dbReference>
<evidence type="ECO:0000256" key="12">
    <source>
        <dbReference type="ARBA" id="ARBA00023163"/>
    </source>
</evidence>
<feature type="domain" description="Response regulatory" evidence="18">
    <location>
        <begin position="22"/>
        <end position="138"/>
    </location>
</feature>
<dbReference type="SUPFAM" id="SSF46689">
    <property type="entry name" value="Homeodomain-like"/>
    <property type="match status" value="1"/>
</dbReference>
<dbReference type="Gene3D" id="1.10.10.60">
    <property type="entry name" value="Homeodomain-like"/>
    <property type="match status" value="1"/>
</dbReference>
<evidence type="ECO:0000256" key="2">
    <source>
        <dbReference type="ARBA" id="ARBA00019059"/>
    </source>
</evidence>
<dbReference type="Gene3D" id="3.40.50.2300">
    <property type="match status" value="1"/>
</dbReference>
<organism evidence="19 20">
    <name type="scientific">Desulfuromonas versatilis</name>
    <dbReference type="NCBI Taxonomy" id="2802975"/>
    <lineage>
        <taxon>Bacteria</taxon>
        <taxon>Pseudomonadati</taxon>
        <taxon>Thermodesulfobacteriota</taxon>
        <taxon>Desulfuromonadia</taxon>
        <taxon>Desulfuromonadales</taxon>
        <taxon>Desulfuromonadaceae</taxon>
        <taxon>Desulfuromonas</taxon>
    </lineage>
</organism>
<protein>
    <recommendedName>
        <fullName evidence="2">DNA-binding transcriptional regulator NtrC</fullName>
    </recommendedName>
    <alternativeName>
        <fullName evidence="14">Nitrogen regulation protein NR(I)</fullName>
    </alternativeName>
    <alternativeName>
        <fullName evidence="15">Nitrogen regulator I</fullName>
    </alternativeName>
</protein>
<dbReference type="EMBL" id="AP024355">
    <property type="protein sequence ID" value="BCR05638.1"/>
    <property type="molecule type" value="Genomic_DNA"/>
</dbReference>
<keyword evidence="20" id="KW-1185">Reference proteome</keyword>
<dbReference type="InterPro" id="IPR003593">
    <property type="entry name" value="AAA+_ATPase"/>
</dbReference>
<evidence type="ECO:0000256" key="11">
    <source>
        <dbReference type="ARBA" id="ARBA00023159"/>
    </source>
</evidence>
<gene>
    <name evidence="19" type="ORF">DESUT3_27070</name>
</gene>
<dbReference type="InterPro" id="IPR025944">
    <property type="entry name" value="Sigma_54_int_dom_CS"/>
</dbReference>
<evidence type="ECO:0000256" key="6">
    <source>
        <dbReference type="ARBA" id="ARBA00022741"/>
    </source>
</evidence>
<dbReference type="InterPro" id="IPR002078">
    <property type="entry name" value="Sigma_54_int"/>
</dbReference>
<dbReference type="PANTHER" id="PTHR32071:SF95">
    <property type="entry name" value="DNA-BINDING TRANSCRIPTIONAL REGULATOR NTRC"/>
    <property type="match status" value="1"/>
</dbReference>
<evidence type="ECO:0000313" key="19">
    <source>
        <dbReference type="EMBL" id="BCR05638.1"/>
    </source>
</evidence>
<keyword evidence="12" id="KW-0804">Transcription</keyword>
<keyword evidence="11" id="KW-0010">Activator</keyword>
<dbReference type="PRINTS" id="PR01590">
    <property type="entry name" value="HTHFIS"/>
</dbReference>
<evidence type="ECO:0000256" key="13">
    <source>
        <dbReference type="ARBA" id="ARBA00023231"/>
    </source>
</evidence>
<evidence type="ECO:0000256" key="3">
    <source>
        <dbReference type="ARBA" id="ARBA00022490"/>
    </source>
</evidence>
<name>A0ABM8HY40_9BACT</name>
<evidence type="ECO:0000256" key="8">
    <source>
        <dbReference type="ARBA" id="ARBA00023012"/>
    </source>
</evidence>
<dbReference type="InterPro" id="IPR001789">
    <property type="entry name" value="Sig_transdc_resp-reg_receiver"/>
</dbReference>
<reference evidence="19 20" key="1">
    <citation type="journal article" date="2016" name="C (Basel)">
        <title>Selective Growth of and Electricity Production by Marine Exoelectrogenic Bacteria in Self-Aggregated Hydrogel of Microbially Reduced Graphene Oxide.</title>
        <authorList>
            <person name="Yoshida N."/>
            <person name="Goto Y."/>
            <person name="Miyata Y."/>
        </authorList>
    </citation>
    <scope>NUCLEOTIDE SEQUENCE [LARGE SCALE GENOMIC DNA]</scope>
    <source>
        <strain evidence="19 20">NIT-T3</strain>
    </source>
</reference>
<sequence>MVHVPFAEGGESRKGNRGMENRILVCDDEEGMRRYLAKMLANWGFRVDSFASPQALLQLLGETDGSPDLLLLDVKMPEMDGIEVLRRVRELRRELPVIMMTGHGTIESAVEAMKLGAYDYLSKPFPQEKLYALVQHCLERERLREENLSLKKELRESAAPTQPVFASENFAEVYELARRVAETDTSVLVLGESGTGKELIAHTIHDASPRQANRFLAINCAALSETLLESQLFGHVKGAFTGAVQAQKGLLDEADQGTLFLDEVGDLSPSLQAKLLRVLQEGEFIPVGSTRTRRVDVRFVAATNKDLEAEVRKGNFREDLFYRLNVITLELPPLRERPADIEPLARHFLAKVSRKTRRPVTGISREALAAMRAYHWPGNVRELENVIERGVILARGAEITLDLLPLKAAAGQAHKNDGAAVPLTLRDAEYQVVLRALKETGWNKSQAAGLLGVTRKTLDRKIKDFDISPADLEDEA</sequence>
<dbReference type="InterPro" id="IPR002197">
    <property type="entry name" value="HTH_Fis"/>
</dbReference>
<dbReference type="Pfam" id="PF25601">
    <property type="entry name" value="AAA_lid_14"/>
    <property type="match status" value="1"/>
</dbReference>
<evidence type="ECO:0000256" key="9">
    <source>
        <dbReference type="ARBA" id="ARBA00023015"/>
    </source>
</evidence>
<dbReference type="PROSITE" id="PS00675">
    <property type="entry name" value="SIGMA54_INTERACT_1"/>
    <property type="match status" value="1"/>
</dbReference>
<dbReference type="InterPro" id="IPR027417">
    <property type="entry name" value="P-loop_NTPase"/>
</dbReference>
<proteinExistence type="predicted"/>
<evidence type="ECO:0000259" key="17">
    <source>
        <dbReference type="PROSITE" id="PS50045"/>
    </source>
</evidence>
<reference evidence="19 20" key="2">
    <citation type="journal article" date="2021" name="Int. J. Syst. Evol. Microbiol.">
        <title>Isolation and Polyphasic Characterization of Desulfuromonas versatilis sp. Nov., an Electrogenic Bacteria Capable of Versatile Metabolism Isolated from a Graphene Oxide-Reducing Enrichment Culture.</title>
        <authorList>
            <person name="Xie L."/>
            <person name="Yoshida N."/>
            <person name="Ishii S."/>
            <person name="Meng L."/>
        </authorList>
    </citation>
    <scope>NUCLEOTIDE SEQUENCE [LARGE SCALE GENOMIC DNA]</scope>
    <source>
        <strain evidence="19 20">NIT-T3</strain>
    </source>
</reference>
<dbReference type="InterPro" id="IPR011006">
    <property type="entry name" value="CheY-like_superfamily"/>
</dbReference>
<dbReference type="Pfam" id="PF00158">
    <property type="entry name" value="Sigma54_activat"/>
    <property type="match status" value="1"/>
</dbReference>
<evidence type="ECO:0000313" key="20">
    <source>
        <dbReference type="Proteomes" id="UP001319827"/>
    </source>
</evidence>
<evidence type="ECO:0000256" key="7">
    <source>
        <dbReference type="ARBA" id="ARBA00022840"/>
    </source>
</evidence>
<keyword evidence="13" id="KW-0535">Nitrogen fixation</keyword>
<evidence type="ECO:0000256" key="10">
    <source>
        <dbReference type="ARBA" id="ARBA00023125"/>
    </source>
</evidence>
<evidence type="ECO:0000256" key="15">
    <source>
        <dbReference type="ARBA" id="ARBA00031910"/>
    </source>
</evidence>
<evidence type="ECO:0000256" key="16">
    <source>
        <dbReference type="PROSITE-ProRule" id="PRU00169"/>
    </source>
</evidence>
<dbReference type="PROSITE" id="PS00688">
    <property type="entry name" value="SIGMA54_INTERACT_3"/>
    <property type="match status" value="1"/>
</dbReference>
<dbReference type="SMART" id="SM00448">
    <property type="entry name" value="REC"/>
    <property type="match status" value="1"/>
</dbReference>
<comment type="subcellular location">
    <subcellularLocation>
        <location evidence="1">Cytoplasm</location>
    </subcellularLocation>
</comment>
<keyword evidence="7" id="KW-0067">ATP-binding</keyword>